<organism evidence="2 3">
    <name type="scientific">Blautia wexlerae</name>
    <dbReference type="NCBI Taxonomy" id="418240"/>
    <lineage>
        <taxon>Bacteria</taxon>
        <taxon>Bacillati</taxon>
        <taxon>Bacillota</taxon>
        <taxon>Clostridia</taxon>
        <taxon>Lachnospirales</taxon>
        <taxon>Lachnospiraceae</taxon>
        <taxon>Blautia</taxon>
    </lineage>
</organism>
<feature type="domain" description="Abortive phage infection protein C-terminal" evidence="1">
    <location>
        <begin position="234"/>
        <end position="535"/>
    </location>
</feature>
<reference evidence="2 3" key="1">
    <citation type="journal article" date="2020" name="Cell Host Microbe">
        <title>Functional and Genomic Variation between Human-Derived Isolates of Lachnospiraceae Reveals Inter- and Intra-Species Diversity.</title>
        <authorList>
            <person name="Sorbara M.T."/>
            <person name="Littmann E.R."/>
            <person name="Fontana E."/>
            <person name="Moody T.U."/>
            <person name="Kohout C.E."/>
            <person name="Gjonbalaj M."/>
            <person name="Eaton V."/>
            <person name="Seok R."/>
            <person name="Leiner I.M."/>
            <person name="Pamer E.G."/>
        </authorList>
    </citation>
    <scope>NUCLEOTIDE SEQUENCE [LARGE SCALE GENOMIC DNA]</scope>
    <source>
        <strain evidence="2 3">MSK.20.11</strain>
    </source>
</reference>
<dbReference type="RefSeq" id="WP_118568950.1">
    <property type="nucleotide sequence ID" value="NZ_JAAIPF010000033.1"/>
</dbReference>
<keyword evidence="3" id="KW-1185">Reference proteome</keyword>
<evidence type="ECO:0000259" key="1">
    <source>
        <dbReference type="Pfam" id="PF10592"/>
    </source>
</evidence>
<proteinExistence type="predicted"/>
<accession>A0ABX2GQV0</accession>
<name>A0ABX2GQV0_9FIRM</name>
<dbReference type="EMBL" id="JAAIPF010000033">
    <property type="protein sequence ID" value="NSF74731.1"/>
    <property type="molecule type" value="Genomic_DNA"/>
</dbReference>
<evidence type="ECO:0000313" key="2">
    <source>
        <dbReference type="EMBL" id="NSF74731.1"/>
    </source>
</evidence>
<dbReference type="InterPro" id="IPR018891">
    <property type="entry name" value="AIPR_C"/>
</dbReference>
<protein>
    <recommendedName>
        <fullName evidence="1">Abortive phage infection protein C-terminal domain-containing protein</fullName>
    </recommendedName>
</protein>
<sequence>MATYGKYQVYYEKIKTEAEKIREENGYLNLSKAFAHWYLKNTLKMDEQDIAETIIDGNGDNGIDAITVQDAKMTLYQFKFPDKGKNIDKQIDEKTVLKIFNGYKKLVSVRKPRSMNENFLKFREIVKEKNIFDYEVVFVSFSNGFSQQALDAFESESEDIRDTTGNDIQHSLILQKNICDLYDRIQKKAKIDINITYKKLDQSYNLDENVKSFVGFVSAKKLIEACKQHMDVIFDENIRLYEGDDNNVNEGIYNTAIGEDSCNFFFYHNGIVLICDKCKNSTGNQSVLLEGASVVNGCQTINSLKRAYDELKLKDDVFIQFRIIETDDFDLRAKITEYLNSQTQIRDSYFLANNSFIRALQIELLNKEYFLERLSNEYAYKHRLGKVKEYDKKHILNLEKVIQIFAAFYFNEYAARAKSGKGELFDKKIAEILVSNIDATKVIHAVEWYDKISQIITLYRKCKRSNNHKMDFFEYMDMDVSDEEYQKVLSEFLFLNTGDLLLLNAISNLEKTSVYEDEQDMVIDAIKMCKNAVTKSKLQPYQATRNATVFAQIQKDVN</sequence>
<comment type="caution">
    <text evidence="2">The sequence shown here is derived from an EMBL/GenBank/DDBJ whole genome shotgun (WGS) entry which is preliminary data.</text>
</comment>
<dbReference type="Proteomes" id="UP000822152">
    <property type="component" value="Unassembled WGS sequence"/>
</dbReference>
<dbReference type="Pfam" id="PF10592">
    <property type="entry name" value="AIPR"/>
    <property type="match status" value="1"/>
</dbReference>
<evidence type="ECO:0000313" key="3">
    <source>
        <dbReference type="Proteomes" id="UP000822152"/>
    </source>
</evidence>
<gene>
    <name evidence="2" type="ORF">G4952_13150</name>
</gene>